<evidence type="ECO:0000259" key="3">
    <source>
        <dbReference type="Pfam" id="PF01048"/>
    </source>
</evidence>
<protein>
    <recommendedName>
        <fullName evidence="6">Kinesin light chain</fullName>
    </recommendedName>
</protein>
<gene>
    <name evidence="4" type="ORF">BJX66DRAFT_341619</name>
</gene>
<evidence type="ECO:0000313" key="5">
    <source>
        <dbReference type="Proteomes" id="UP001610563"/>
    </source>
</evidence>
<dbReference type="Pfam" id="PF00931">
    <property type="entry name" value="NB-ARC"/>
    <property type="match status" value="1"/>
</dbReference>
<dbReference type="SUPFAM" id="SSF52540">
    <property type="entry name" value="P-loop containing nucleoside triphosphate hydrolases"/>
    <property type="match status" value="1"/>
</dbReference>
<dbReference type="InterPro" id="IPR002182">
    <property type="entry name" value="NB-ARC"/>
</dbReference>
<feature type="region of interest" description="Disordered" evidence="1">
    <location>
        <begin position="1061"/>
        <end position="1082"/>
    </location>
</feature>
<feature type="compositionally biased region" description="Polar residues" evidence="1">
    <location>
        <begin position="1061"/>
        <end position="1070"/>
    </location>
</feature>
<proteinExistence type="predicted"/>
<dbReference type="CDD" id="cd09008">
    <property type="entry name" value="MTAN"/>
    <property type="match status" value="1"/>
</dbReference>
<organism evidence="4 5">
    <name type="scientific">Aspergillus keveii</name>
    <dbReference type="NCBI Taxonomy" id="714993"/>
    <lineage>
        <taxon>Eukaryota</taxon>
        <taxon>Fungi</taxon>
        <taxon>Dikarya</taxon>
        <taxon>Ascomycota</taxon>
        <taxon>Pezizomycotina</taxon>
        <taxon>Eurotiomycetes</taxon>
        <taxon>Eurotiomycetidae</taxon>
        <taxon>Eurotiales</taxon>
        <taxon>Aspergillaceae</taxon>
        <taxon>Aspergillus</taxon>
        <taxon>Aspergillus subgen. Nidulantes</taxon>
    </lineage>
</organism>
<feature type="domain" description="NB-ARC" evidence="2">
    <location>
        <begin position="354"/>
        <end position="501"/>
    </location>
</feature>
<dbReference type="Pfam" id="PF13374">
    <property type="entry name" value="TPR_10"/>
    <property type="match status" value="4"/>
</dbReference>
<name>A0ABR4FUV6_9EURO</name>
<evidence type="ECO:0000313" key="4">
    <source>
        <dbReference type="EMBL" id="KAL2787038.1"/>
    </source>
</evidence>
<feature type="compositionally biased region" description="Basic and acidic residues" evidence="1">
    <location>
        <begin position="1071"/>
        <end position="1082"/>
    </location>
</feature>
<dbReference type="EMBL" id="JBFTWV010000105">
    <property type="protein sequence ID" value="KAL2787038.1"/>
    <property type="molecule type" value="Genomic_DNA"/>
</dbReference>
<dbReference type="Gene3D" id="3.40.50.1580">
    <property type="entry name" value="Nucleoside phosphorylase domain"/>
    <property type="match status" value="1"/>
</dbReference>
<dbReference type="InterPro" id="IPR053137">
    <property type="entry name" value="NLR-like"/>
</dbReference>
<sequence length="1082" mass="120109">MATDLSHYDYTLAWICALPLELAAATAVLDEIHPKLPASFPVQCSYTLGRIDNHNVVLACLPSGGYGTSPATAVVSHLQANFPNVRVGLMVGIGGGVPSDTTDIRLGDVVVSKPTGTCGGVVQYDFGKTVGEGRFQRIGTLNQPPSSLLTAISQVEASYMQGNDCRITEIIGKALSENPSMEPRFSRPAHDNLFDASYDHPDMNASCTSCDPNMQIKRSARDFKNPRIHYGIIASGNQVMKHGGIRDRIAKEVNALCFEMEAAGIMNFLPCLVIRGICDYCDTHKNKDWQGYAALAAAAYAKVVLSFVPGQDYESRQRKAPFMVPFDRNPNFLGRERELGHLLALVKGKGRARKAAVTGLGGVGKTQIVLEMAYRMRDESRHCSVFWIASTSVEAVEQGFIAMSIEIGLEQGKSDEKSRVKEYLSSDKAGPWVLIVDNADSTDMWMSNTSSPGLKTFLPYSQKGFIVFTTRNQQVAVRLAGREITRVAELSDQTAIHLLTTLLIDSSCMIDRQSATRLVQQLAGLPLALIQAASYMNENMVTLTEYLALLSGQESTTVELLSQEFDDDYRYEARTNPIASTWLMCFRKVRSLNALAVEYLSFLACINHQDIPLSILPPAPSTIEQQKALGILKSYSFVTHMSDNRNLNMHRLVHLASRNWLRNEGTLLQLILETGRHLINVYPSEELQNRHLWRSYLPHAEYLLQSQEPLLEQEIWDVLAHKVGISLYQDSRFHEAEYLFQSLHGRKMRSWDGRDPNVLDILARLILTLCNAGRYKEAESILLEAIDIQTGILGPEHRVVLGAKASLVDIYLFQGRLYEARELILSVTETRRRALGLEHPDTVQSIRKLKELSAIGITDEEGALREIEKNKTTVGSGHPTTLASMGALAKIYRDLGRLDEAERLLIQVVVGLTATLGPTAISTLNHQSALGTIYQEQRRLHEAEETYLHVLKTLRETLGPECTETISALCTLAILYMETNRLEQGEKLLSEALGEGSGSHHPVMSIGTRSLARIWKLQGRDREAIKLVRECLKVQLGTLGSSHPVTVESVRILEEWTRGNSILTPDQTTESTHRDSGDRSDK</sequence>
<dbReference type="PANTHER" id="PTHR46082:SF11">
    <property type="entry name" value="AAA+ ATPASE DOMAIN-CONTAINING PROTEIN-RELATED"/>
    <property type="match status" value="1"/>
</dbReference>
<dbReference type="InterPro" id="IPR035994">
    <property type="entry name" value="Nucleoside_phosphorylase_sf"/>
</dbReference>
<evidence type="ECO:0000256" key="1">
    <source>
        <dbReference type="SAM" id="MobiDB-lite"/>
    </source>
</evidence>
<dbReference type="InterPro" id="IPR000845">
    <property type="entry name" value="Nucleoside_phosphorylase_d"/>
</dbReference>
<dbReference type="Gene3D" id="1.25.40.10">
    <property type="entry name" value="Tetratricopeptide repeat domain"/>
    <property type="match status" value="2"/>
</dbReference>
<reference evidence="4 5" key="1">
    <citation type="submission" date="2024-07" db="EMBL/GenBank/DDBJ databases">
        <title>Section-level genome sequencing and comparative genomics of Aspergillus sections Usti and Cavernicolus.</title>
        <authorList>
            <consortium name="Lawrence Berkeley National Laboratory"/>
            <person name="Nybo J.L."/>
            <person name="Vesth T.C."/>
            <person name="Theobald S."/>
            <person name="Frisvad J.C."/>
            <person name="Larsen T.O."/>
            <person name="Kjaerboelling I."/>
            <person name="Rothschild-Mancinelli K."/>
            <person name="Lyhne E.K."/>
            <person name="Kogle M.E."/>
            <person name="Barry K."/>
            <person name="Clum A."/>
            <person name="Na H."/>
            <person name="Ledsgaard L."/>
            <person name="Lin J."/>
            <person name="Lipzen A."/>
            <person name="Kuo A."/>
            <person name="Riley R."/>
            <person name="Mondo S."/>
            <person name="Labutti K."/>
            <person name="Haridas S."/>
            <person name="Pangalinan J."/>
            <person name="Salamov A.A."/>
            <person name="Simmons B.A."/>
            <person name="Magnuson J.K."/>
            <person name="Chen J."/>
            <person name="Drula E."/>
            <person name="Henrissat B."/>
            <person name="Wiebenga A."/>
            <person name="Lubbers R.J."/>
            <person name="Gomes A.C."/>
            <person name="Makela M.R."/>
            <person name="Stajich J."/>
            <person name="Grigoriev I.V."/>
            <person name="Mortensen U.H."/>
            <person name="De Vries R.P."/>
            <person name="Baker S.E."/>
            <person name="Andersen M.R."/>
        </authorList>
    </citation>
    <scope>NUCLEOTIDE SEQUENCE [LARGE SCALE GENOMIC DNA]</scope>
    <source>
        <strain evidence="4 5">CBS 209.92</strain>
    </source>
</reference>
<evidence type="ECO:0008006" key="6">
    <source>
        <dbReference type="Google" id="ProtNLM"/>
    </source>
</evidence>
<dbReference type="SUPFAM" id="SSF48452">
    <property type="entry name" value="TPR-like"/>
    <property type="match status" value="2"/>
</dbReference>
<dbReference type="Gene3D" id="3.40.50.300">
    <property type="entry name" value="P-loop containing nucleotide triphosphate hydrolases"/>
    <property type="match status" value="1"/>
</dbReference>
<dbReference type="PANTHER" id="PTHR46082">
    <property type="entry name" value="ATP/GTP-BINDING PROTEIN-RELATED"/>
    <property type="match status" value="1"/>
</dbReference>
<dbReference type="SUPFAM" id="SSF53167">
    <property type="entry name" value="Purine and uridine phosphorylases"/>
    <property type="match status" value="1"/>
</dbReference>
<dbReference type="Pfam" id="PF13424">
    <property type="entry name" value="TPR_12"/>
    <property type="match status" value="1"/>
</dbReference>
<evidence type="ECO:0000259" key="2">
    <source>
        <dbReference type="Pfam" id="PF00931"/>
    </source>
</evidence>
<dbReference type="InterPro" id="IPR011990">
    <property type="entry name" value="TPR-like_helical_dom_sf"/>
</dbReference>
<dbReference type="Proteomes" id="UP001610563">
    <property type="component" value="Unassembled WGS sequence"/>
</dbReference>
<feature type="domain" description="Nucleoside phosphorylase" evidence="3">
    <location>
        <begin position="12"/>
        <end position="308"/>
    </location>
</feature>
<dbReference type="InterPro" id="IPR027417">
    <property type="entry name" value="P-loop_NTPase"/>
</dbReference>
<keyword evidence="5" id="KW-1185">Reference proteome</keyword>
<accession>A0ABR4FUV6</accession>
<comment type="caution">
    <text evidence="4">The sequence shown here is derived from an EMBL/GenBank/DDBJ whole genome shotgun (WGS) entry which is preliminary data.</text>
</comment>
<dbReference type="Pfam" id="PF01048">
    <property type="entry name" value="PNP_UDP_1"/>
    <property type="match status" value="1"/>
</dbReference>